<protein>
    <recommendedName>
        <fullName evidence="3">FAD/NAD(P)-binding domain-containing protein</fullName>
    </recommendedName>
</protein>
<name>A0ABR1TNK6_9PEZI</name>
<reference evidence="1 2" key="1">
    <citation type="submission" date="2023-01" db="EMBL/GenBank/DDBJ databases">
        <title>Analysis of 21 Apiospora genomes using comparative genomics revels a genus with tremendous synthesis potential of carbohydrate active enzymes and secondary metabolites.</title>
        <authorList>
            <person name="Sorensen T."/>
        </authorList>
    </citation>
    <scope>NUCLEOTIDE SEQUENCE [LARGE SCALE GENOMIC DNA]</scope>
    <source>
        <strain evidence="1 2">CBS 135458</strain>
    </source>
</reference>
<dbReference type="SUPFAM" id="SSF51905">
    <property type="entry name" value="FAD/NAD(P)-binding domain"/>
    <property type="match status" value="1"/>
</dbReference>
<organism evidence="1 2">
    <name type="scientific">Apiospora phragmitis</name>
    <dbReference type="NCBI Taxonomy" id="2905665"/>
    <lineage>
        <taxon>Eukaryota</taxon>
        <taxon>Fungi</taxon>
        <taxon>Dikarya</taxon>
        <taxon>Ascomycota</taxon>
        <taxon>Pezizomycotina</taxon>
        <taxon>Sordariomycetes</taxon>
        <taxon>Xylariomycetidae</taxon>
        <taxon>Amphisphaeriales</taxon>
        <taxon>Apiosporaceae</taxon>
        <taxon>Apiospora</taxon>
    </lineage>
</organism>
<sequence>MPTPSSWAAALTLARNVHTAIVFDSGSYRNVRADHFHMLPTWDGKNPIDFRDAAKKNTLENYETVFYQNIGIQKATKNGELFELTDEHGKVWQGRTCPWQLASLMYQRTFQASPSAGAIAFSIACSAMGASSAAVPPRIPIALHVSRNAAQLTRSVTIYTNGNTALASDLKAAMGPTAPFVVDSRRITKFILGPDDKTGLTMHFEDGSSAKEKAFLAHKPKSKLKSDFLARELGLALTPQGDVQTRGPFGETSLSGCFAGGDCASFLKTAPNVVNSDAKNAAGLASHIQSRMYGQKSLSEAMQDMGMK</sequence>
<dbReference type="RefSeq" id="XP_066710475.1">
    <property type="nucleotide sequence ID" value="XM_066861365.1"/>
</dbReference>
<accession>A0ABR1TNK6</accession>
<dbReference type="Gene3D" id="3.50.50.60">
    <property type="entry name" value="FAD/NAD(P)-binding domain"/>
    <property type="match status" value="2"/>
</dbReference>
<keyword evidence="2" id="KW-1185">Reference proteome</keyword>
<evidence type="ECO:0000313" key="1">
    <source>
        <dbReference type="EMBL" id="KAK8048226.1"/>
    </source>
</evidence>
<dbReference type="GeneID" id="92094428"/>
<evidence type="ECO:0008006" key="3">
    <source>
        <dbReference type="Google" id="ProtNLM"/>
    </source>
</evidence>
<gene>
    <name evidence="1" type="ORF">PG994_009956</name>
</gene>
<evidence type="ECO:0000313" key="2">
    <source>
        <dbReference type="Proteomes" id="UP001480595"/>
    </source>
</evidence>
<proteinExistence type="predicted"/>
<dbReference type="InterPro" id="IPR036188">
    <property type="entry name" value="FAD/NAD-bd_sf"/>
</dbReference>
<comment type="caution">
    <text evidence="1">The sequence shown here is derived from an EMBL/GenBank/DDBJ whole genome shotgun (WGS) entry which is preliminary data.</text>
</comment>
<dbReference type="Proteomes" id="UP001480595">
    <property type="component" value="Unassembled WGS sequence"/>
</dbReference>
<dbReference type="EMBL" id="JAQQWL010000011">
    <property type="protein sequence ID" value="KAK8048226.1"/>
    <property type="molecule type" value="Genomic_DNA"/>
</dbReference>